<dbReference type="OrthoDB" id="7862519at2"/>
<dbReference type="AlphaFoldDB" id="A0A1M6IYC5"/>
<keyword evidence="1" id="KW-0812">Transmembrane</keyword>
<keyword evidence="1" id="KW-0472">Membrane</keyword>
<dbReference type="EMBL" id="FQZQ01000008">
    <property type="protein sequence ID" value="SHJ39436.1"/>
    <property type="molecule type" value="Genomic_DNA"/>
</dbReference>
<keyword evidence="1" id="KW-1133">Transmembrane helix</keyword>
<dbReference type="STRING" id="1470563.SAMN05444000_10848"/>
<gene>
    <name evidence="2" type="ORF">SAMN05444000_10848</name>
</gene>
<reference evidence="3" key="1">
    <citation type="submission" date="2016-11" db="EMBL/GenBank/DDBJ databases">
        <authorList>
            <person name="Varghese N."/>
            <person name="Submissions S."/>
        </authorList>
    </citation>
    <scope>NUCLEOTIDE SEQUENCE [LARGE SCALE GENOMIC DNA]</scope>
    <source>
        <strain evidence="3">DSM 100564</strain>
    </source>
</reference>
<feature type="transmembrane region" description="Helical" evidence="1">
    <location>
        <begin position="17"/>
        <end position="36"/>
    </location>
</feature>
<dbReference type="Proteomes" id="UP000183982">
    <property type="component" value="Unassembled WGS sequence"/>
</dbReference>
<feature type="transmembrane region" description="Helical" evidence="1">
    <location>
        <begin position="42"/>
        <end position="59"/>
    </location>
</feature>
<name>A0A1M6IYC5_9RHOB</name>
<accession>A0A1M6IYC5</accession>
<keyword evidence="3" id="KW-1185">Reference proteome</keyword>
<evidence type="ECO:0000313" key="2">
    <source>
        <dbReference type="EMBL" id="SHJ39436.1"/>
    </source>
</evidence>
<evidence type="ECO:0000313" key="3">
    <source>
        <dbReference type="Proteomes" id="UP000183982"/>
    </source>
</evidence>
<evidence type="ECO:0000256" key="1">
    <source>
        <dbReference type="SAM" id="Phobius"/>
    </source>
</evidence>
<protein>
    <submittedName>
        <fullName evidence="2">Uncharacterized protein</fullName>
    </submittedName>
</protein>
<proteinExistence type="predicted"/>
<sequence>MTDEILATVSASAPRRWLGVGVMALLGALLLYVAFAIPPGKFLWQAFLVVLGLAALALAEKTRRATERVIELTAEGLRDSAGEMVASIEQIDRIERGTFAMKPSNGFLVRLKTPRARRWLPGLWWATGRRVGIGGVTPGSQTKFMAQMLEAMLAERN</sequence>
<organism evidence="2 3">
    <name type="scientific">Shimia gijangensis</name>
    <dbReference type="NCBI Taxonomy" id="1470563"/>
    <lineage>
        <taxon>Bacteria</taxon>
        <taxon>Pseudomonadati</taxon>
        <taxon>Pseudomonadota</taxon>
        <taxon>Alphaproteobacteria</taxon>
        <taxon>Rhodobacterales</taxon>
        <taxon>Roseobacteraceae</taxon>
    </lineage>
</organism>
<dbReference type="RefSeq" id="WP_073251670.1">
    <property type="nucleotide sequence ID" value="NZ_FQZQ01000008.1"/>
</dbReference>